<organism evidence="2">
    <name type="scientific">Medioppia subpectinata</name>
    <dbReference type="NCBI Taxonomy" id="1979941"/>
    <lineage>
        <taxon>Eukaryota</taxon>
        <taxon>Metazoa</taxon>
        <taxon>Ecdysozoa</taxon>
        <taxon>Arthropoda</taxon>
        <taxon>Chelicerata</taxon>
        <taxon>Arachnida</taxon>
        <taxon>Acari</taxon>
        <taxon>Acariformes</taxon>
        <taxon>Sarcoptiformes</taxon>
        <taxon>Oribatida</taxon>
        <taxon>Brachypylina</taxon>
        <taxon>Oppioidea</taxon>
        <taxon>Oppiidae</taxon>
        <taxon>Medioppia</taxon>
    </lineage>
</organism>
<dbReference type="InterPro" id="IPR036375">
    <property type="entry name" value="Hemopexin-like_dom_sf"/>
</dbReference>
<keyword evidence="1" id="KW-0472">Membrane</keyword>
<accession>A0A7R9L2K1</accession>
<evidence type="ECO:0000256" key="1">
    <source>
        <dbReference type="SAM" id="Phobius"/>
    </source>
</evidence>
<dbReference type="Proteomes" id="UP000759131">
    <property type="component" value="Unassembled WGS sequence"/>
</dbReference>
<feature type="non-terminal residue" evidence="2">
    <location>
        <position position="1"/>
    </location>
</feature>
<feature type="transmembrane region" description="Helical" evidence="1">
    <location>
        <begin position="136"/>
        <end position="158"/>
    </location>
</feature>
<keyword evidence="1" id="KW-0812">Transmembrane</keyword>
<dbReference type="EMBL" id="CAJPIZ010011596">
    <property type="protein sequence ID" value="CAG2113236.1"/>
    <property type="molecule type" value="Genomic_DNA"/>
</dbReference>
<name>A0A7R9L2K1_9ACAR</name>
<dbReference type="SUPFAM" id="SSF50923">
    <property type="entry name" value="Hemopexin-like domain"/>
    <property type="match status" value="1"/>
</dbReference>
<dbReference type="AlphaFoldDB" id="A0A7R9L2K1"/>
<keyword evidence="1" id="KW-1133">Transmembrane helix</keyword>
<proteinExistence type="predicted"/>
<keyword evidence="3" id="KW-1185">Reference proteome</keyword>
<dbReference type="EMBL" id="OC866171">
    <property type="protein sequence ID" value="CAD7632806.1"/>
    <property type="molecule type" value="Genomic_DNA"/>
</dbReference>
<gene>
    <name evidence="2" type="ORF">OSB1V03_LOCUS13208</name>
</gene>
<feature type="non-terminal residue" evidence="2">
    <location>
        <position position="357"/>
    </location>
</feature>
<evidence type="ECO:0000313" key="3">
    <source>
        <dbReference type="Proteomes" id="UP000759131"/>
    </source>
</evidence>
<reference evidence="2" key="1">
    <citation type="submission" date="2020-11" db="EMBL/GenBank/DDBJ databases">
        <authorList>
            <person name="Tran Van P."/>
        </authorList>
    </citation>
    <scope>NUCLEOTIDE SEQUENCE</scope>
</reference>
<evidence type="ECO:0000313" key="2">
    <source>
        <dbReference type="EMBL" id="CAD7632806.1"/>
    </source>
</evidence>
<protein>
    <submittedName>
        <fullName evidence="2">Uncharacterized protein</fullName>
    </submittedName>
</protein>
<sequence length="357" mass="40523">IIKNRNKYQNDVKQPLDLLSTVLYTDSPGVFHIYTENAISKWPKPVNVRDLFNKVNDNKLTIDEIERYFSQTTAGFAFNDYFYLFAGNRVCRMNNKTLHFDDNCLNQTIAQWIGCNEDMTTIATIHPIKDNYNQHIIAAIVVIIFVIIIIAVIAMIVYRKRHQYSPRVYSKYKTVPKINNSLATESEVKSKISKTSMSTLDENRPTDLKITTNTSPAVNKSANPFCQRNITIDSAFVDKFSDLGSDVITLFSDLDVHQLTVNTTDPINPVFRYNRSLYLPDDEWMADDKYFDLGSDVITLFSDTTVHQMTVNKTDPKNAVRIVSFVGLLSLDAEDSDVVDSIGGKVSTFGSTVLYLE</sequence>